<dbReference type="Proteomes" id="UP000216189">
    <property type="component" value="Unassembled WGS sequence"/>
</dbReference>
<organism evidence="1 2">
    <name type="scientific">Segatella bryantii</name>
    <name type="common">Prevotella bryantii</name>
    <dbReference type="NCBI Taxonomy" id="77095"/>
    <lineage>
        <taxon>Bacteria</taxon>
        <taxon>Pseudomonadati</taxon>
        <taxon>Bacteroidota</taxon>
        <taxon>Bacteroidia</taxon>
        <taxon>Bacteroidales</taxon>
        <taxon>Prevotellaceae</taxon>
        <taxon>Segatella</taxon>
    </lineage>
</organism>
<keyword evidence="2" id="KW-1185">Reference proteome</keyword>
<protein>
    <submittedName>
        <fullName evidence="1">Uncharacterized protein</fullName>
    </submittedName>
</protein>
<sequence>MPCVGYAVGAEGGVFLPAALDDHRRHLCHGQRRGEYLVEVCPQLGHCGVEVLRTGLHHHLLAQPPGPLACRQAVGLCRIGEREGNGAIAAGLETEHWAQVLGRVAHYLLLPHVVALADGPAYDGIQGRHHRTAALAGEGQQRGQWHVDVDDVLPRGPRAEQPFGQMEDVVLLGDELTLRRSRCASPEDVLVAGEGVHAVGSRQTVAARLTIEPQHGPEEAADGPHVGQSVEHMEREATLAVTDIEHQAPGLLSAKVPGQSVGFTYHCDLLRLGVLHEEPAVHDDGACPKVAVYPQGAHHRRPQFIWPHALRQFTFSLYHRGPPAGAEPVECLIKKIQFFHIFSYIITRGLLLK</sequence>
<reference evidence="1 2" key="1">
    <citation type="submission" date="2017-08" db="EMBL/GenBank/DDBJ databases">
        <title>Comparative genomics of non-oral Prevotella species.</title>
        <authorList>
            <person name="Accetto T."/>
            <person name="Nograsek B."/>
            <person name="Avgustin G."/>
        </authorList>
    </citation>
    <scope>NUCLEOTIDE SEQUENCE [LARGE SCALE GENOMIC DNA]</scope>
    <source>
        <strain evidence="1 2">TC1-1</strain>
    </source>
</reference>
<comment type="caution">
    <text evidence="1">The sequence shown here is derived from an EMBL/GenBank/DDBJ whole genome shotgun (WGS) entry which is preliminary data.</text>
</comment>
<evidence type="ECO:0000313" key="1">
    <source>
        <dbReference type="EMBL" id="OYP54154.1"/>
    </source>
</evidence>
<proteinExistence type="predicted"/>
<gene>
    <name evidence="1" type="ORF">CIK91_10050</name>
</gene>
<evidence type="ECO:0000313" key="2">
    <source>
        <dbReference type="Proteomes" id="UP000216189"/>
    </source>
</evidence>
<accession>A0ABX4EG67</accession>
<dbReference type="EMBL" id="NPJF01000050">
    <property type="protein sequence ID" value="OYP54154.1"/>
    <property type="molecule type" value="Genomic_DNA"/>
</dbReference>
<name>A0ABX4EG67_SEGBR</name>